<name>A0A3D9V2H6_THECX</name>
<keyword evidence="5" id="KW-0560">Oxidoreductase</keyword>
<dbReference type="PROSITE" id="PS51387">
    <property type="entry name" value="FAD_PCMH"/>
    <property type="match status" value="1"/>
</dbReference>
<sequence length="750" mass="81167">MNYGHRLEFGACLAPTAGSPDAVVSLAQRCERLGYDLVVFPDKPHLADLDAWTLLPWVAGRTRRVRLVANVTNPLLRPPSVLARAAASLDLLSGGRLEVGLGADASADEAMGGRRLSPDQRVEAFAEAVEVLRGVWDTNQRSPLTYAGTHYRVPSAQRGPTPAHDIPVWLQALEPGMLRLAGQKADAWHVALDALAPGQLRACHKIIDESAEEAGRDPREIRRIVTITDQSIEGGLARRPSEQCVDELLPLVVDDGVGTFLVASDIPEVLERFASEVVPALREAVERELPGVSSTRRMRRAEVRAKRLPGINYDAVPASLADAVIEPGDPGYARVKSTYLRGGAPGLVLQPRNVEQVVDALAFARTHPHLPLSLRSAGHGISGRSTNHGGLVLDVSKLNTIEVLDPATRRVRIGPGARWMEVAAALSPHRWALTSGDYGGVGVGGLATAGGIGFLGRAHGLTIDHIRAVEMVLADGTLVRASEEENADLFWAVRGAGSNFGIVTSFEFEVDEVGDVGWGQFVFDASDAASLLRRWGEIQETAPRDLTSFLALAPRRGGQPPVAQLMAMVASDQPDVILDRLAPLTRVGPLYDQTVVLAPYAAIMANARGDEHDGRGEPVTRSAFVDHMTPEFAEAAARFLHSGATYFFQFRAVGGAIADVPPDATAYAHRSAAFSLTAFGVDRRRLDQAWDRMSGHFHGLYLNFETDPRPERLNDAFPPRTLARLRELKARYDPDNVFRDNFNITPAPRA</sequence>
<dbReference type="InterPro" id="IPR012951">
    <property type="entry name" value="BBE"/>
</dbReference>
<dbReference type="GO" id="GO:0016705">
    <property type="term" value="F:oxidoreductase activity, acting on paired donors, with incorporation or reduction of molecular oxygen"/>
    <property type="evidence" value="ECO:0007669"/>
    <property type="project" value="InterPro"/>
</dbReference>
<dbReference type="EMBL" id="QTUC01000001">
    <property type="protein sequence ID" value="REF36002.1"/>
    <property type="molecule type" value="Genomic_DNA"/>
</dbReference>
<keyword evidence="3" id="KW-0285">Flavoprotein</keyword>
<keyword evidence="8" id="KW-1185">Reference proteome</keyword>
<keyword evidence="4" id="KW-0274">FAD</keyword>
<dbReference type="InterPro" id="IPR050416">
    <property type="entry name" value="FAD-linked_Oxidoreductase"/>
</dbReference>
<dbReference type="OrthoDB" id="3682986at2"/>
<evidence type="ECO:0000313" key="7">
    <source>
        <dbReference type="EMBL" id="REF36002.1"/>
    </source>
</evidence>
<dbReference type="InterPro" id="IPR036661">
    <property type="entry name" value="Luciferase-like_sf"/>
</dbReference>
<proteinExistence type="inferred from homology"/>
<protein>
    <submittedName>
        <fullName evidence="7">FAD/FMN-containing dehydrogenase</fullName>
    </submittedName>
</protein>
<comment type="similarity">
    <text evidence="2">Belongs to the oxygen-dependent FAD-linked oxidoreductase family.</text>
</comment>
<gene>
    <name evidence="7" type="ORF">DFJ64_1396</name>
</gene>
<dbReference type="SUPFAM" id="SSF51679">
    <property type="entry name" value="Bacterial luciferase-like"/>
    <property type="match status" value="1"/>
</dbReference>
<dbReference type="GO" id="GO:0071949">
    <property type="term" value="F:FAD binding"/>
    <property type="evidence" value="ECO:0007669"/>
    <property type="project" value="InterPro"/>
</dbReference>
<dbReference type="PANTHER" id="PTHR42973:SF39">
    <property type="entry name" value="FAD-BINDING PCMH-TYPE DOMAIN-CONTAINING PROTEIN"/>
    <property type="match status" value="1"/>
</dbReference>
<dbReference type="Gene3D" id="3.40.462.20">
    <property type="match status" value="1"/>
</dbReference>
<evidence type="ECO:0000313" key="8">
    <source>
        <dbReference type="Proteomes" id="UP000256485"/>
    </source>
</evidence>
<evidence type="ECO:0000256" key="5">
    <source>
        <dbReference type="ARBA" id="ARBA00023002"/>
    </source>
</evidence>
<dbReference type="InterPro" id="IPR016169">
    <property type="entry name" value="FAD-bd_PCMH_sub2"/>
</dbReference>
<evidence type="ECO:0000259" key="6">
    <source>
        <dbReference type="PROSITE" id="PS51387"/>
    </source>
</evidence>
<dbReference type="InterPro" id="IPR016167">
    <property type="entry name" value="FAD-bd_PCMH_sub1"/>
</dbReference>
<dbReference type="AlphaFoldDB" id="A0A3D9V2H6"/>
<dbReference type="Pfam" id="PF00296">
    <property type="entry name" value="Bac_luciferase"/>
    <property type="match status" value="1"/>
</dbReference>
<evidence type="ECO:0000256" key="3">
    <source>
        <dbReference type="ARBA" id="ARBA00022630"/>
    </source>
</evidence>
<dbReference type="InterPro" id="IPR016166">
    <property type="entry name" value="FAD-bd_PCMH"/>
</dbReference>
<dbReference type="InterPro" id="IPR036318">
    <property type="entry name" value="FAD-bd_PCMH-like_sf"/>
</dbReference>
<dbReference type="PANTHER" id="PTHR42973">
    <property type="entry name" value="BINDING OXIDOREDUCTASE, PUTATIVE (AFU_ORTHOLOGUE AFUA_1G17690)-RELATED"/>
    <property type="match status" value="1"/>
</dbReference>
<dbReference type="InterPro" id="IPR011251">
    <property type="entry name" value="Luciferase-like_dom"/>
</dbReference>
<reference evidence="7 8" key="1">
    <citation type="submission" date="2018-08" db="EMBL/GenBank/DDBJ databases">
        <title>Sequencing the genomes of 1000 actinobacteria strains.</title>
        <authorList>
            <person name="Klenk H.-P."/>
        </authorList>
    </citation>
    <scope>NUCLEOTIDE SEQUENCE [LARGE SCALE GENOMIC DNA]</scope>
    <source>
        <strain evidence="7 8">DSM 22891</strain>
    </source>
</reference>
<dbReference type="Gene3D" id="3.20.20.30">
    <property type="entry name" value="Luciferase-like domain"/>
    <property type="match status" value="1"/>
</dbReference>
<dbReference type="Pfam" id="PF01565">
    <property type="entry name" value="FAD_binding_4"/>
    <property type="match status" value="1"/>
</dbReference>
<evidence type="ECO:0000256" key="4">
    <source>
        <dbReference type="ARBA" id="ARBA00022827"/>
    </source>
</evidence>
<organism evidence="7 8">
    <name type="scientific">Thermasporomyces composti</name>
    <dbReference type="NCBI Taxonomy" id="696763"/>
    <lineage>
        <taxon>Bacteria</taxon>
        <taxon>Bacillati</taxon>
        <taxon>Actinomycetota</taxon>
        <taxon>Actinomycetes</taxon>
        <taxon>Propionibacteriales</taxon>
        <taxon>Nocardioidaceae</taxon>
        <taxon>Thermasporomyces</taxon>
    </lineage>
</organism>
<dbReference type="Pfam" id="PF08031">
    <property type="entry name" value="BBE"/>
    <property type="match status" value="1"/>
</dbReference>
<evidence type="ECO:0000256" key="2">
    <source>
        <dbReference type="ARBA" id="ARBA00005466"/>
    </source>
</evidence>
<dbReference type="Gene3D" id="3.30.465.10">
    <property type="match status" value="1"/>
</dbReference>
<feature type="domain" description="FAD-binding PCMH-type" evidence="6">
    <location>
        <begin position="340"/>
        <end position="513"/>
    </location>
</feature>
<comment type="caution">
    <text evidence="7">The sequence shown here is derived from an EMBL/GenBank/DDBJ whole genome shotgun (WGS) entry which is preliminary data.</text>
</comment>
<evidence type="ECO:0000256" key="1">
    <source>
        <dbReference type="ARBA" id="ARBA00001974"/>
    </source>
</evidence>
<dbReference type="Gene3D" id="3.30.43.10">
    <property type="entry name" value="Uridine Diphospho-n-acetylenolpyruvylglucosamine Reductase, domain 2"/>
    <property type="match status" value="1"/>
</dbReference>
<accession>A0A3D9V2H6</accession>
<dbReference type="SUPFAM" id="SSF56176">
    <property type="entry name" value="FAD-binding/transporter-associated domain-like"/>
    <property type="match status" value="1"/>
</dbReference>
<comment type="cofactor">
    <cofactor evidence="1">
        <name>FAD</name>
        <dbReference type="ChEBI" id="CHEBI:57692"/>
    </cofactor>
</comment>
<dbReference type="InterPro" id="IPR006094">
    <property type="entry name" value="Oxid_FAD_bind_N"/>
</dbReference>
<dbReference type="Proteomes" id="UP000256485">
    <property type="component" value="Unassembled WGS sequence"/>
</dbReference>